<feature type="domain" description="Peptidase M10 metallopeptidase" evidence="8">
    <location>
        <begin position="276"/>
        <end position="320"/>
    </location>
</feature>
<dbReference type="GO" id="GO:0031012">
    <property type="term" value="C:extracellular matrix"/>
    <property type="evidence" value="ECO:0007669"/>
    <property type="project" value="InterPro"/>
</dbReference>
<feature type="coiled-coil region" evidence="5">
    <location>
        <begin position="30"/>
        <end position="59"/>
    </location>
</feature>
<keyword evidence="4" id="KW-0862">Zinc</keyword>
<proteinExistence type="predicted"/>
<dbReference type="KEGG" id="atq:GH723_03820"/>
<dbReference type="InterPro" id="IPR001818">
    <property type="entry name" value="Pept_M10_metallopeptidase"/>
</dbReference>
<dbReference type="PRINTS" id="PR00138">
    <property type="entry name" value="MATRIXIN"/>
</dbReference>
<keyword evidence="7" id="KW-1133">Transmembrane helix</keyword>
<keyword evidence="2" id="KW-0479">Metal-binding</keyword>
<evidence type="ECO:0000313" key="10">
    <source>
        <dbReference type="Proteomes" id="UP000334019"/>
    </source>
</evidence>
<evidence type="ECO:0000313" key="9">
    <source>
        <dbReference type="EMBL" id="QGG94295.1"/>
    </source>
</evidence>
<evidence type="ECO:0000256" key="6">
    <source>
        <dbReference type="SAM" id="MobiDB-lite"/>
    </source>
</evidence>
<keyword evidence="1 9" id="KW-0645">Protease</keyword>
<keyword evidence="9" id="KW-0482">Metalloprotease</keyword>
<dbReference type="GO" id="GO:0006508">
    <property type="term" value="P:proteolysis"/>
    <property type="evidence" value="ECO:0007669"/>
    <property type="project" value="UniProtKB-KW"/>
</dbReference>
<accession>A0A5Q2RM80</accession>
<dbReference type="GO" id="GO:0004222">
    <property type="term" value="F:metalloendopeptidase activity"/>
    <property type="evidence" value="ECO:0007669"/>
    <property type="project" value="InterPro"/>
</dbReference>
<keyword evidence="7" id="KW-0812">Transmembrane</keyword>
<dbReference type="SUPFAM" id="SSF55486">
    <property type="entry name" value="Metalloproteases ('zincins'), catalytic domain"/>
    <property type="match status" value="1"/>
</dbReference>
<feature type="transmembrane region" description="Helical" evidence="7">
    <location>
        <begin position="67"/>
        <end position="87"/>
    </location>
</feature>
<evidence type="ECO:0000259" key="8">
    <source>
        <dbReference type="Pfam" id="PF00413"/>
    </source>
</evidence>
<dbReference type="RefSeq" id="WP_153758401.1">
    <property type="nucleotide sequence ID" value="NZ_CP045851.1"/>
</dbReference>
<organism evidence="9 10">
    <name type="scientific">Actinomarinicola tropica</name>
    <dbReference type="NCBI Taxonomy" id="2789776"/>
    <lineage>
        <taxon>Bacteria</taxon>
        <taxon>Bacillati</taxon>
        <taxon>Actinomycetota</taxon>
        <taxon>Acidimicrobiia</taxon>
        <taxon>Acidimicrobiales</taxon>
        <taxon>Iamiaceae</taxon>
        <taxon>Actinomarinicola</taxon>
    </lineage>
</organism>
<dbReference type="AlphaFoldDB" id="A0A5Q2RM80"/>
<evidence type="ECO:0000256" key="7">
    <source>
        <dbReference type="SAM" id="Phobius"/>
    </source>
</evidence>
<feature type="compositionally biased region" description="Basic and acidic residues" evidence="6">
    <location>
        <begin position="20"/>
        <end position="29"/>
    </location>
</feature>
<dbReference type="InterPro" id="IPR021190">
    <property type="entry name" value="Pept_M10A"/>
</dbReference>
<evidence type="ECO:0000256" key="2">
    <source>
        <dbReference type="ARBA" id="ARBA00022723"/>
    </source>
</evidence>
<keyword evidence="5" id="KW-0175">Coiled coil</keyword>
<name>A0A5Q2RM80_9ACTN</name>
<protein>
    <submittedName>
        <fullName evidence="9">Matrixin family metalloprotease</fullName>
    </submittedName>
</protein>
<dbReference type="Proteomes" id="UP000334019">
    <property type="component" value="Chromosome"/>
</dbReference>
<keyword evidence="3" id="KW-0378">Hydrolase</keyword>
<evidence type="ECO:0000256" key="4">
    <source>
        <dbReference type="ARBA" id="ARBA00022833"/>
    </source>
</evidence>
<keyword evidence="7" id="KW-0472">Membrane</keyword>
<dbReference type="EMBL" id="CP045851">
    <property type="protein sequence ID" value="QGG94295.1"/>
    <property type="molecule type" value="Genomic_DNA"/>
</dbReference>
<evidence type="ECO:0000256" key="1">
    <source>
        <dbReference type="ARBA" id="ARBA00022670"/>
    </source>
</evidence>
<evidence type="ECO:0000256" key="5">
    <source>
        <dbReference type="SAM" id="Coils"/>
    </source>
</evidence>
<gene>
    <name evidence="9" type="ORF">GH723_03820</name>
</gene>
<keyword evidence="10" id="KW-1185">Reference proteome</keyword>
<sequence length="334" mass="35158">MDDDDPFDGVSFDEGFVRGGRREPSAAERLERAAREREVIELEAERRRLERAARRRRRRPGAVMRRHLRLVPAVAFLVVLALAAWQLNREGSTTGTLWLAGPEVGAPVAGGRPTPRAAPSDAPLGVPPVATGTGAHVFMSVQPGGLDPVAYDPCRPISVVINGRTAPPSAEGLVAEALQITSEATGLRFELEGITDEPPVAQRSAFQEDRYGDRWAPVLIAWTDPAEVPELGGDVAGIGGSSWIDAARGGPAVYVSGIVALDGPQLASIIDGVDGRAQALGVVLHELGHLVGLGHVDDPGQLMHPVGQYQITTFQDGDLAGLARLGAGACVGEL</sequence>
<dbReference type="Pfam" id="PF00413">
    <property type="entry name" value="Peptidase_M10"/>
    <property type="match status" value="1"/>
</dbReference>
<evidence type="ECO:0000256" key="3">
    <source>
        <dbReference type="ARBA" id="ARBA00022801"/>
    </source>
</evidence>
<feature type="region of interest" description="Disordered" evidence="6">
    <location>
        <begin position="1"/>
        <end position="29"/>
    </location>
</feature>
<dbReference type="Gene3D" id="3.40.390.10">
    <property type="entry name" value="Collagenase (Catalytic Domain)"/>
    <property type="match status" value="1"/>
</dbReference>
<dbReference type="GO" id="GO:0008270">
    <property type="term" value="F:zinc ion binding"/>
    <property type="evidence" value="ECO:0007669"/>
    <property type="project" value="InterPro"/>
</dbReference>
<dbReference type="InterPro" id="IPR024079">
    <property type="entry name" value="MetalloPept_cat_dom_sf"/>
</dbReference>
<reference evidence="9 10" key="1">
    <citation type="submission" date="2019-11" db="EMBL/GenBank/DDBJ databases">
        <authorList>
            <person name="He Y."/>
        </authorList>
    </citation>
    <scope>NUCLEOTIDE SEQUENCE [LARGE SCALE GENOMIC DNA]</scope>
    <source>
        <strain evidence="9 10">SCSIO 58843</strain>
    </source>
</reference>